<gene>
    <name evidence="6" type="ORF">COW38_03305</name>
</gene>
<accession>A0A2M7FN52</accession>
<dbReference type="Gene3D" id="3.20.70.20">
    <property type="match status" value="1"/>
</dbReference>
<evidence type="ECO:0000313" key="7">
    <source>
        <dbReference type="Proteomes" id="UP000230556"/>
    </source>
</evidence>
<keyword evidence="2" id="KW-0846">Cobalamin</keyword>
<dbReference type="AlphaFoldDB" id="A0A2M7FN52"/>
<evidence type="ECO:0000256" key="1">
    <source>
        <dbReference type="ARBA" id="ARBA00001922"/>
    </source>
</evidence>
<keyword evidence="4" id="KW-0170">Cobalt</keyword>
<dbReference type="Proteomes" id="UP000230556">
    <property type="component" value="Unassembled WGS sequence"/>
</dbReference>
<organism evidence="6 7">
    <name type="scientific">Candidatus Collierbacteria bacterium CG17_big_fil_post_rev_8_21_14_2_50_45_7</name>
    <dbReference type="NCBI Taxonomy" id="1974536"/>
    <lineage>
        <taxon>Bacteria</taxon>
        <taxon>Candidatus Collieribacteriota</taxon>
    </lineage>
</organism>
<sequence>AAMAVLPVWHPDILEFVKCKSEEGQITNFNISVGITDEFMKAVKKDDDFTLRHPENGEMYK</sequence>
<dbReference type="Pfam" id="PF02867">
    <property type="entry name" value="Ribonuc_red_lgC"/>
    <property type="match status" value="1"/>
</dbReference>
<protein>
    <recommendedName>
        <fullName evidence="5">Ribonucleotide reductase large subunit C-terminal domain-containing protein</fullName>
    </recommendedName>
</protein>
<dbReference type="GO" id="GO:0004748">
    <property type="term" value="F:ribonucleoside-diphosphate reductase activity, thioredoxin disulfide as acceptor"/>
    <property type="evidence" value="ECO:0007669"/>
    <property type="project" value="TreeGrafter"/>
</dbReference>
<comment type="cofactor">
    <cofactor evidence="1">
        <name>adenosylcob(III)alamin</name>
        <dbReference type="ChEBI" id="CHEBI:18408"/>
    </cofactor>
</comment>
<proteinExistence type="predicted"/>
<dbReference type="EMBL" id="PFFO01000141">
    <property type="protein sequence ID" value="PIW07173.1"/>
    <property type="molecule type" value="Genomic_DNA"/>
</dbReference>
<evidence type="ECO:0000256" key="4">
    <source>
        <dbReference type="ARBA" id="ARBA00023285"/>
    </source>
</evidence>
<dbReference type="InterPro" id="IPR000788">
    <property type="entry name" value="RNR_lg_C"/>
</dbReference>
<keyword evidence="3" id="KW-0560">Oxidoreductase</keyword>
<feature type="non-terminal residue" evidence="6">
    <location>
        <position position="1"/>
    </location>
</feature>
<dbReference type="GO" id="GO:0031419">
    <property type="term" value="F:cobalamin binding"/>
    <property type="evidence" value="ECO:0007669"/>
    <property type="project" value="UniProtKB-KW"/>
</dbReference>
<name>A0A2M7FN52_9BACT</name>
<evidence type="ECO:0000313" key="6">
    <source>
        <dbReference type="EMBL" id="PIW07173.1"/>
    </source>
</evidence>
<dbReference type="PANTHER" id="PTHR43371">
    <property type="entry name" value="VITAMIN B12-DEPENDENT RIBONUCLEOTIDE REDUCTASE"/>
    <property type="match status" value="1"/>
</dbReference>
<evidence type="ECO:0000256" key="3">
    <source>
        <dbReference type="ARBA" id="ARBA00023002"/>
    </source>
</evidence>
<dbReference type="SUPFAM" id="SSF51998">
    <property type="entry name" value="PFL-like glycyl radical enzymes"/>
    <property type="match status" value="1"/>
</dbReference>
<dbReference type="InterPro" id="IPR050862">
    <property type="entry name" value="RdRp_reductase_class-2"/>
</dbReference>
<comment type="caution">
    <text evidence="6">The sequence shown here is derived from an EMBL/GenBank/DDBJ whole genome shotgun (WGS) entry which is preliminary data.</text>
</comment>
<feature type="non-terminal residue" evidence="6">
    <location>
        <position position="61"/>
    </location>
</feature>
<evidence type="ECO:0000256" key="2">
    <source>
        <dbReference type="ARBA" id="ARBA00022628"/>
    </source>
</evidence>
<dbReference type="PANTHER" id="PTHR43371:SF1">
    <property type="entry name" value="RIBONUCLEOSIDE-DIPHOSPHATE REDUCTASE"/>
    <property type="match status" value="1"/>
</dbReference>
<reference evidence="7" key="1">
    <citation type="submission" date="2017-09" db="EMBL/GenBank/DDBJ databases">
        <title>Depth-based differentiation of microbial function through sediment-hosted aquifers and enrichment of novel symbionts in the deep terrestrial subsurface.</title>
        <authorList>
            <person name="Probst A.J."/>
            <person name="Ladd B."/>
            <person name="Jarett J.K."/>
            <person name="Geller-Mcgrath D.E."/>
            <person name="Sieber C.M.K."/>
            <person name="Emerson J.B."/>
            <person name="Anantharaman K."/>
            <person name="Thomas B.C."/>
            <person name="Malmstrom R."/>
            <person name="Stieglmeier M."/>
            <person name="Klingl A."/>
            <person name="Woyke T."/>
            <person name="Ryan C.M."/>
            <person name="Banfield J.F."/>
        </authorList>
    </citation>
    <scope>NUCLEOTIDE SEQUENCE [LARGE SCALE GENOMIC DNA]</scope>
</reference>
<feature type="domain" description="Ribonucleotide reductase large subunit C-terminal" evidence="5">
    <location>
        <begin position="1"/>
        <end position="57"/>
    </location>
</feature>
<evidence type="ECO:0000259" key="5">
    <source>
        <dbReference type="Pfam" id="PF02867"/>
    </source>
</evidence>